<comment type="subunit">
    <text evidence="9">Forms a cyclic heterotetrameric complex composed of two molecules of XerC and two molecules of XerD.</text>
</comment>
<dbReference type="Pfam" id="PF02899">
    <property type="entry name" value="Phage_int_SAM_1"/>
    <property type="match status" value="1"/>
</dbReference>
<evidence type="ECO:0000256" key="4">
    <source>
        <dbReference type="ARBA" id="ARBA00022829"/>
    </source>
</evidence>
<evidence type="ECO:0000313" key="14">
    <source>
        <dbReference type="Proteomes" id="UP001500755"/>
    </source>
</evidence>
<keyword evidence="4 9" id="KW-0159">Chromosome partition</keyword>
<reference evidence="14" key="1">
    <citation type="journal article" date="2019" name="Int. J. Syst. Evol. Microbiol.">
        <title>The Global Catalogue of Microorganisms (GCM) 10K type strain sequencing project: providing services to taxonomists for standard genome sequencing and annotation.</title>
        <authorList>
            <consortium name="The Broad Institute Genomics Platform"/>
            <consortium name="The Broad Institute Genome Sequencing Center for Infectious Disease"/>
            <person name="Wu L."/>
            <person name="Ma J."/>
        </authorList>
    </citation>
    <scope>NUCLEOTIDE SEQUENCE [LARGE SCALE GENOMIC DNA]</scope>
    <source>
        <strain evidence="14">JCM 14546</strain>
    </source>
</reference>
<comment type="caution">
    <text evidence="13">The sequence shown here is derived from an EMBL/GenBank/DDBJ whole genome shotgun (WGS) entry which is preliminary data.</text>
</comment>
<protein>
    <recommendedName>
        <fullName evidence="9">Tyrosine recombinase XerC</fullName>
    </recommendedName>
</protein>
<evidence type="ECO:0000256" key="1">
    <source>
        <dbReference type="ARBA" id="ARBA00004496"/>
    </source>
</evidence>
<comment type="function">
    <text evidence="9">Site-specific tyrosine recombinase, which acts by catalyzing the cutting and rejoining of the recombining DNA molecules. The XerC-XerD complex is essential to convert dimers of the bacterial chromosome into monomers to permit their segregation at cell division. It also contributes to the segregational stability of plasmids.</text>
</comment>
<keyword evidence="5 9" id="KW-0229">DNA integration</keyword>
<evidence type="ECO:0000256" key="3">
    <source>
        <dbReference type="ARBA" id="ARBA00022618"/>
    </source>
</evidence>
<feature type="active site" description="O-(3'-phospho-DNA)-tyrosine intermediate" evidence="9">
    <location>
        <position position="322"/>
    </location>
</feature>
<dbReference type="Proteomes" id="UP001500755">
    <property type="component" value="Unassembled WGS sequence"/>
</dbReference>
<evidence type="ECO:0000256" key="10">
    <source>
        <dbReference type="SAM" id="MobiDB-lite"/>
    </source>
</evidence>
<comment type="similarity">
    <text evidence="9">Belongs to the 'phage' integrase family. XerC subfamily.</text>
</comment>
<dbReference type="InterPro" id="IPR004107">
    <property type="entry name" value="Integrase_SAM-like_N"/>
</dbReference>
<dbReference type="InterPro" id="IPR010998">
    <property type="entry name" value="Integrase_recombinase_N"/>
</dbReference>
<dbReference type="Gene3D" id="1.10.150.130">
    <property type="match status" value="1"/>
</dbReference>
<dbReference type="RefSeq" id="WP_344308101.1">
    <property type="nucleotide sequence ID" value="NZ_BAAANO010000012.1"/>
</dbReference>
<dbReference type="Pfam" id="PF00589">
    <property type="entry name" value="Phage_integrase"/>
    <property type="match status" value="1"/>
</dbReference>
<dbReference type="CDD" id="cd00798">
    <property type="entry name" value="INT_XerDC_C"/>
    <property type="match status" value="1"/>
</dbReference>
<dbReference type="HAMAP" id="MF_01808">
    <property type="entry name" value="Recomb_XerC_XerD"/>
    <property type="match status" value="1"/>
</dbReference>
<keyword evidence="6 9" id="KW-0238">DNA-binding</keyword>
<feature type="active site" evidence="9">
    <location>
        <position position="313"/>
    </location>
</feature>
<dbReference type="InterPro" id="IPR013762">
    <property type="entry name" value="Integrase-like_cat_sf"/>
</dbReference>
<keyword evidence="14" id="KW-1185">Reference proteome</keyword>
<gene>
    <name evidence="9" type="primary">xerC</name>
    <name evidence="13" type="ORF">GCM10009755_13150</name>
</gene>
<dbReference type="InterPro" id="IPR023009">
    <property type="entry name" value="Tyrosine_recombinase_XerC/XerD"/>
</dbReference>
<evidence type="ECO:0000256" key="6">
    <source>
        <dbReference type="ARBA" id="ARBA00023125"/>
    </source>
</evidence>
<dbReference type="InterPro" id="IPR050090">
    <property type="entry name" value="Tyrosine_recombinase_XerCD"/>
</dbReference>
<dbReference type="InterPro" id="IPR011010">
    <property type="entry name" value="DNA_brk_join_enz"/>
</dbReference>
<dbReference type="InterPro" id="IPR002104">
    <property type="entry name" value="Integrase_catalytic"/>
</dbReference>
<accession>A0ABP5ER32</accession>
<keyword evidence="3 9" id="KW-0132">Cell division</keyword>
<name>A0ABP5ER32_9MICO</name>
<feature type="domain" description="Tyr recombinase" evidence="11">
    <location>
        <begin position="137"/>
        <end position="335"/>
    </location>
</feature>
<dbReference type="SUPFAM" id="SSF56349">
    <property type="entry name" value="DNA breaking-rejoining enzymes"/>
    <property type="match status" value="1"/>
</dbReference>
<dbReference type="EMBL" id="BAAANO010000012">
    <property type="protein sequence ID" value="GAA2004949.1"/>
    <property type="molecule type" value="Genomic_DNA"/>
</dbReference>
<sequence>MADPAVHSLPPAHAEVLDAFVEDLRVHRNASEHTVRSYSSDIRSLLAFLRAPDGEVLALESVELGNLREWLVAGARAGLSTRTRARRIAAVRAFFRFCVRHGHLQENPALRLTAPRHASRLPAVLQQQQARTMLGDHDAGARTVDDHSAGDNAADRDAGTTAPEPPGPRALALARRDRAMIELLYATGIRVSELVGLDLGDVDREKRLVTVLGKGNKQRRVPYGAPAAEALELWESAGRRVLVQDPGRAGAALFLGARGGRIDARRVREVVQTATSGISGAPQLSPHGLRHSAATHMVENGADLRQVQELLGHATLSSTQIYTHVSLGRLRDSYRQAHPRA</sequence>
<dbReference type="PANTHER" id="PTHR30349">
    <property type="entry name" value="PHAGE INTEGRASE-RELATED"/>
    <property type="match status" value="1"/>
</dbReference>
<evidence type="ECO:0000256" key="5">
    <source>
        <dbReference type="ARBA" id="ARBA00022908"/>
    </source>
</evidence>
<evidence type="ECO:0000256" key="8">
    <source>
        <dbReference type="ARBA" id="ARBA00023306"/>
    </source>
</evidence>
<organism evidence="13 14">
    <name type="scientific">Brevibacterium samyangense</name>
    <dbReference type="NCBI Taxonomy" id="366888"/>
    <lineage>
        <taxon>Bacteria</taxon>
        <taxon>Bacillati</taxon>
        <taxon>Actinomycetota</taxon>
        <taxon>Actinomycetes</taxon>
        <taxon>Micrococcales</taxon>
        <taxon>Brevibacteriaceae</taxon>
        <taxon>Brevibacterium</taxon>
    </lineage>
</organism>
<feature type="active site" evidence="9">
    <location>
        <position position="190"/>
    </location>
</feature>
<evidence type="ECO:0000313" key="13">
    <source>
        <dbReference type="EMBL" id="GAA2004949.1"/>
    </source>
</evidence>
<evidence type="ECO:0000259" key="12">
    <source>
        <dbReference type="PROSITE" id="PS51900"/>
    </source>
</evidence>
<evidence type="ECO:0000256" key="7">
    <source>
        <dbReference type="ARBA" id="ARBA00023172"/>
    </source>
</evidence>
<dbReference type="PANTHER" id="PTHR30349:SF77">
    <property type="entry name" value="TYROSINE RECOMBINASE XERC"/>
    <property type="match status" value="1"/>
</dbReference>
<feature type="active site" evidence="9">
    <location>
        <position position="287"/>
    </location>
</feature>
<feature type="compositionally biased region" description="Basic and acidic residues" evidence="10">
    <location>
        <begin position="139"/>
        <end position="158"/>
    </location>
</feature>
<keyword evidence="2 9" id="KW-0963">Cytoplasm</keyword>
<comment type="subcellular location">
    <subcellularLocation>
        <location evidence="1 9">Cytoplasm</location>
    </subcellularLocation>
</comment>
<keyword evidence="8 9" id="KW-0131">Cell cycle</keyword>
<dbReference type="PROSITE" id="PS51898">
    <property type="entry name" value="TYR_RECOMBINASE"/>
    <property type="match status" value="1"/>
</dbReference>
<dbReference type="InterPro" id="IPR044068">
    <property type="entry name" value="CB"/>
</dbReference>
<feature type="region of interest" description="Disordered" evidence="10">
    <location>
        <begin position="139"/>
        <end position="169"/>
    </location>
</feature>
<evidence type="ECO:0000256" key="9">
    <source>
        <dbReference type="HAMAP-Rule" id="MF_01808"/>
    </source>
</evidence>
<dbReference type="Gene3D" id="1.10.443.10">
    <property type="entry name" value="Intergrase catalytic core"/>
    <property type="match status" value="1"/>
</dbReference>
<keyword evidence="7 9" id="KW-0233">DNA recombination</keyword>
<dbReference type="PROSITE" id="PS51900">
    <property type="entry name" value="CB"/>
    <property type="match status" value="1"/>
</dbReference>
<evidence type="ECO:0000259" key="11">
    <source>
        <dbReference type="PROSITE" id="PS51898"/>
    </source>
</evidence>
<feature type="active site" evidence="9">
    <location>
        <position position="214"/>
    </location>
</feature>
<feature type="domain" description="Core-binding (CB)" evidence="12">
    <location>
        <begin position="11"/>
        <end position="99"/>
    </location>
</feature>
<proteinExistence type="inferred from homology"/>
<feature type="active site" evidence="9">
    <location>
        <position position="290"/>
    </location>
</feature>
<evidence type="ECO:0000256" key="2">
    <source>
        <dbReference type="ARBA" id="ARBA00022490"/>
    </source>
</evidence>